<organism evidence="2">
    <name type="scientific">Fibrocapsa japonica</name>
    <dbReference type="NCBI Taxonomy" id="94617"/>
    <lineage>
        <taxon>Eukaryota</taxon>
        <taxon>Sar</taxon>
        <taxon>Stramenopiles</taxon>
        <taxon>Ochrophyta</taxon>
        <taxon>Raphidophyceae</taxon>
        <taxon>Chattonellales</taxon>
        <taxon>Chattonellaceae</taxon>
        <taxon>Fibrocapsa</taxon>
    </lineage>
</organism>
<feature type="compositionally biased region" description="Basic and acidic residues" evidence="1">
    <location>
        <begin position="1"/>
        <end position="12"/>
    </location>
</feature>
<evidence type="ECO:0000313" key="2">
    <source>
        <dbReference type="EMBL" id="CAD9861792.1"/>
    </source>
</evidence>
<gene>
    <name evidence="2" type="ORF">FJAP1339_LOCUS4314</name>
</gene>
<feature type="region of interest" description="Disordered" evidence="1">
    <location>
        <begin position="1"/>
        <end position="98"/>
    </location>
</feature>
<name>A0A7S2XXB0_9STRA</name>
<protein>
    <submittedName>
        <fullName evidence="2">Uncharacterized protein</fullName>
    </submittedName>
</protein>
<feature type="compositionally biased region" description="Basic and acidic residues" evidence="1">
    <location>
        <begin position="27"/>
        <end position="36"/>
    </location>
</feature>
<sequence length="124" mass="13164">MERWVLYDSDMKEMEEESLASTSPTNRADHNMEIRESFTGTFSERRNEDEQASTSSGSVASGGSAVHISGGQVLVPAPMAPPTGPQTLPPPPGGAVAEAGAALDPLARRLGLREDQRVETRTNG</sequence>
<reference evidence="2" key="1">
    <citation type="submission" date="2021-01" db="EMBL/GenBank/DDBJ databases">
        <authorList>
            <person name="Corre E."/>
            <person name="Pelletier E."/>
            <person name="Niang G."/>
            <person name="Scheremetjew M."/>
            <person name="Finn R."/>
            <person name="Kale V."/>
            <person name="Holt S."/>
            <person name="Cochrane G."/>
            <person name="Meng A."/>
            <person name="Brown T."/>
            <person name="Cohen L."/>
        </authorList>
    </citation>
    <scope>NUCLEOTIDE SEQUENCE</scope>
    <source>
        <strain evidence="2">CCMP1661</strain>
    </source>
</reference>
<dbReference type="AlphaFoldDB" id="A0A7S2XXB0"/>
<feature type="compositionally biased region" description="Pro residues" evidence="1">
    <location>
        <begin position="78"/>
        <end position="93"/>
    </location>
</feature>
<accession>A0A7S2XXB0</accession>
<feature type="compositionally biased region" description="Low complexity" evidence="1">
    <location>
        <begin position="52"/>
        <end position="71"/>
    </location>
</feature>
<proteinExistence type="predicted"/>
<dbReference type="EMBL" id="HBHR01008943">
    <property type="protein sequence ID" value="CAD9861792.1"/>
    <property type="molecule type" value="Transcribed_RNA"/>
</dbReference>
<evidence type="ECO:0000256" key="1">
    <source>
        <dbReference type="SAM" id="MobiDB-lite"/>
    </source>
</evidence>